<dbReference type="EMBL" id="CP016808">
    <property type="protein sequence ID" value="ANY65766.1"/>
    <property type="molecule type" value="Genomic_DNA"/>
</dbReference>
<evidence type="ECO:0008006" key="2">
    <source>
        <dbReference type="Google" id="ProtNLM"/>
    </source>
</evidence>
<accession>A0A1B2DDJ7</accession>
<name>A0A1B2DDJ7_9BACL</name>
<dbReference type="AlphaFoldDB" id="A0A1B2DDJ7"/>
<proteinExistence type="predicted"/>
<reference evidence="1" key="1">
    <citation type="submission" date="2016-08" db="EMBL/GenBank/DDBJ databases">
        <title>Complete Genome Seqeunce of Paenibacillus sp. BIHB 4019 from tea rhizoplane.</title>
        <authorList>
            <person name="Thakur R."/>
            <person name="Swarnkar M.K."/>
            <person name="Gulati A."/>
        </authorList>
    </citation>
    <scope>NUCLEOTIDE SEQUENCE [LARGE SCALE GENOMIC DNA]</scope>
    <source>
        <strain evidence="1">BIHB4019</strain>
    </source>
</reference>
<protein>
    <recommendedName>
        <fullName evidence="2">DUF4359 domain-containing protein</fullName>
    </recommendedName>
</protein>
<dbReference type="RefSeq" id="WP_099517150.1">
    <property type="nucleotide sequence ID" value="NZ_CP016808.1"/>
</dbReference>
<organism evidence="1">
    <name type="scientific">Paenibacillus sp. BIHB 4019</name>
    <dbReference type="NCBI Taxonomy" id="1870819"/>
    <lineage>
        <taxon>Bacteria</taxon>
        <taxon>Bacillati</taxon>
        <taxon>Bacillota</taxon>
        <taxon>Bacilli</taxon>
        <taxon>Bacillales</taxon>
        <taxon>Paenibacillaceae</taxon>
        <taxon>Paenibacillus</taxon>
    </lineage>
</organism>
<sequence>MKKYTVIIVLFLLIAAALTVPSKQQYADWLKGHIKEDSNSLIINLGVDLLGTTIIEKVTTCQSYVVLSVCTTKISNSEKIKAAGIFNNFIPLQFPK</sequence>
<evidence type="ECO:0000313" key="1">
    <source>
        <dbReference type="EMBL" id="ANY65766.1"/>
    </source>
</evidence>
<gene>
    <name evidence="1" type="ORF">BBD42_04260</name>
</gene>